<comment type="caution">
    <text evidence="2">The sequence shown here is derived from an EMBL/GenBank/DDBJ whole genome shotgun (WGS) entry which is preliminary data.</text>
</comment>
<evidence type="ECO:0000313" key="3">
    <source>
        <dbReference type="Proteomes" id="UP001597097"/>
    </source>
</evidence>
<protein>
    <submittedName>
        <fullName evidence="2">DUF397 domain-containing protein</fullName>
    </submittedName>
</protein>
<dbReference type="InterPro" id="IPR007278">
    <property type="entry name" value="DUF397"/>
</dbReference>
<evidence type="ECO:0000313" key="2">
    <source>
        <dbReference type="EMBL" id="MFD1545574.1"/>
    </source>
</evidence>
<proteinExistence type="predicted"/>
<reference evidence="3" key="1">
    <citation type="journal article" date="2019" name="Int. J. Syst. Evol. Microbiol.">
        <title>The Global Catalogue of Microorganisms (GCM) 10K type strain sequencing project: providing services to taxonomists for standard genome sequencing and annotation.</title>
        <authorList>
            <consortium name="The Broad Institute Genomics Platform"/>
            <consortium name="The Broad Institute Genome Sequencing Center for Infectious Disease"/>
            <person name="Wu L."/>
            <person name="Ma J."/>
        </authorList>
    </citation>
    <scope>NUCLEOTIDE SEQUENCE [LARGE SCALE GENOMIC DNA]</scope>
    <source>
        <strain evidence="3">CGMCC 1.15399</strain>
    </source>
</reference>
<gene>
    <name evidence="2" type="ORF">ACFSJ0_51640</name>
</gene>
<dbReference type="EMBL" id="JBHUCM010000048">
    <property type="protein sequence ID" value="MFD1545574.1"/>
    <property type="molecule type" value="Genomic_DNA"/>
</dbReference>
<dbReference type="RefSeq" id="WP_219534000.1">
    <property type="nucleotide sequence ID" value="NZ_JAHKRM010000020.1"/>
</dbReference>
<name>A0ABW4GT37_9ACTN</name>
<dbReference type="Proteomes" id="UP001597097">
    <property type="component" value="Unassembled WGS sequence"/>
</dbReference>
<dbReference type="Pfam" id="PF04149">
    <property type="entry name" value="DUF397"/>
    <property type="match status" value="1"/>
</dbReference>
<feature type="domain" description="DUF397" evidence="1">
    <location>
        <begin position="12"/>
        <end position="63"/>
    </location>
</feature>
<evidence type="ECO:0000259" key="1">
    <source>
        <dbReference type="Pfam" id="PF04149"/>
    </source>
</evidence>
<sequence length="71" mass="7507">MGSAKESRSPRAAWFKATFSDNGGGCVEIALGEDEVAVRDSKDPDGPVLYFSGAEWGAFLAGVHAGEFDLR</sequence>
<accession>A0ABW4GT37</accession>
<keyword evidence="3" id="KW-1185">Reference proteome</keyword>
<organism evidence="2 3">
    <name type="scientific">Nonomuraea guangzhouensis</name>
    <dbReference type="NCBI Taxonomy" id="1291555"/>
    <lineage>
        <taxon>Bacteria</taxon>
        <taxon>Bacillati</taxon>
        <taxon>Actinomycetota</taxon>
        <taxon>Actinomycetes</taxon>
        <taxon>Streptosporangiales</taxon>
        <taxon>Streptosporangiaceae</taxon>
        <taxon>Nonomuraea</taxon>
    </lineage>
</organism>